<sequence>MLVVFWETSSGCAASTCAELPRDIPAGAIQRLAQALTSFSAQAWRTYTHPA</sequence>
<name>A0ABP3PDR7_9ACTN</name>
<organism evidence="1 2">
    <name type="scientific">Actinomadura livida</name>
    <dbReference type="NCBI Taxonomy" id="79909"/>
    <lineage>
        <taxon>Bacteria</taxon>
        <taxon>Bacillati</taxon>
        <taxon>Actinomycetota</taxon>
        <taxon>Actinomycetes</taxon>
        <taxon>Streptosporangiales</taxon>
        <taxon>Thermomonosporaceae</taxon>
        <taxon>Actinomadura</taxon>
    </lineage>
</organism>
<dbReference type="EMBL" id="BAAAHD010000023">
    <property type="protein sequence ID" value="GAA0561453.1"/>
    <property type="molecule type" value="Genomic_DNA"/>
</dbReference>
<keyword evidence="2" id="KW-1185">Reference proteome</keyword>
<dbReference type="Proteomes" id="UP001501427">
    <property type="component" value="Unassembled WGS sequence"/>
</dbReference>
<protein>
    <submittedName>
        <fullName evidence="1">Uncharacterized protein</fullName>
    </submittedName>
</protein>
<evidence type="ECO:0000313" key="1">
    <source>
        <dbReference type="EMBL" id="GAA0561453.1"/>
    </source>
</evidence>
<reference evidence="2" key="1">
    <citation type="journal article" date="2019" name="Int. J. Syst. Evol. Microbiol.">
        <title>The Global Catalogue of Microorganisms (GCM) 10K type strain sequencing project: providing services to taxonomists for standard genome sequencing and annotation.</title>
        <authorList>
            <consortium name="The Broad Institute Genomics Platform"/>
            <consortium name="The Broad Institute Genome Sequencing Center for Infectious Disease"/>
            <person name="Wu L."/>
            <person name="Ma J."/>
        </authorList>
    </citation>
    <scope>NUCLEOTIDE SEQUENCE [LARGE SCALE GENOMIC DNA]</scope>
    <source>
        <strain evidence="2">JCM 10667</strain>
    </source>
</reference>
<comment type="caution">
    <text evidence="1">The sequence shown here is derived from an EMBL/GenBank/DDBJ whole genome shotgun (WGS) entry which is preliminary data.</text>
</comment>
<gene>
    <name evidence="1" type="ORF">GCM10009546_24480</name>
</gene>
<evidence type="ECO:0000313" key="2">
    <source>
        <dbReference type="Proteomes" id="UP001501427"/>
    </source>
</evidence>
<accession>A0ABP3PDR7</accession>
<proteinExistence type="predicted"/>